<sequence>MVLRQITLAALIFAASSSALARIHRFKEGGGDQSMLFKCIDKNKALTIIGLDNAPSEVQVLVFWQGQLLHQDSGHISEDGTTFVGQSFILDLAILNCTRGGD</sequence>
<dbReference type="RefSeq" id="WP_063208674.1">
    <property type="nucleotide sequence ID" value="NZ_LUKD01000008.1"/>
</dbReference>
<dbReference type="Proteomes" id="UP000075799">
    <property type="component" value="Unassembled WGS sequence"/>
</dbReference>
<comment type="caution">
    <text evidence="2">The sequence shown here is derived from an EMBL/GenBank/DDBJ whole genome shotgun (WGS) entry which is preliminary data.</text>
</comment>
<evidence type="ECO:0000256" key="1">
    <source>
        <dbReference type="SAM" id="SignalP"/>
    </source>
</evidence>
<evidence type="ECO:0000313" key="2">
    <source>
        <dbReference type="EMBL" id="KYG62539.1"/>
    </source>
</evidence>
<dbReference type="EMBL" id="LUKD01000008">
    <property type="protein sequence ID" value="KYG62539.1"/>
    <property type="molecule type" value="Genomic_DNA"/>
</dbReference>
<evidence type="ECO:0008006" key="4">
    <source>
        <dbReference type="Google" id="ProtNLM"/>
    </source>
</evidence>
<dbReference type="OrthoDB" id="9895304at2"/>
<keyword evidence="1" id="KW-0732">Signal</keyword>
<accession>A0A162FVB9</accession>
<dbReference type="AlphaFoldDB" id="A0A162FVB9"/>
<gene>
    <name evidence="2" type="ORF">AZI87_14640</name>
</gene>
<reference evidence="2 3" key="1">
    <citation type="submission" date="2016-03" db="EMBL/GenBank/DDBJ databases">
        <authorList>
            <person name="Ploux O."/>
        </authorList>
    </citation>
    <scope>NUCLEOTIDE SEQUENCE [LARGE SCALE GENOMIC DNA]</scope>
    <source>
        <strain evidence="2 3">EC13</strain>
    </source>
</reference>
<proteinExistence type="predicted"/>
<organism evidence="2 3">
    <name type="scientific">Bdellovibrio bacteriovorus</name>
    <dbReference type="NCBI Taxonomy" id="959"/>
    <lineage>
        <taxon>Bacteria</taxon>
        <taxon>Pseudomonadati</taxon>
        <taxon>Bdellovibrionota</taxon>
        <taxon>Bdellovibrionia</taxon>
        <taxon>Bdellovibrionales</taxon>
        <taxon>Pseudobdellovibrionaceae</taxon>
        <taxon>Bdellovibrio</taxon>
    </lineage>
</organism>
<feature type="chain" id="PRO_5007834085" description="C-type lysozyme inhibitor domain-containing protein" evidence="1">
    <location>
        <begin position="22"/>
        <end position="102"/>
    </location>
</feature>
<feature type="signal peptide" evidence="1">
    <location>
        <begin position="1"/>
        <end position="21"/>
    </location>
</feature>
<name>A0A162FVB9_BDEBC</name>
<evidence type="ECO:0000313" key="3">
    <source>
        <dbReference type="Proteomes" id="UP000075799"/>
    </source>
</evidence>
<protein>
    <recommendedName>
        <fullName evidence="4">C-type lysozyme inhibitor domain-containing protein</fullName>
    </recommendedName>
</protein>